<sequence>MVPPIYLKLTNFIYLCTYLLLATISVAGFQVQKSDKVFYHLASQNETQDEIQEPIAVAALGRPLFLGMLYDCRKDSFIPGVTLWNKKSLSENLDIHQKYNTVLKFSSSDSLSSKFSLLGVSASLKASFLGGLVDVDGSAHYLHNTKSSNQQSRVTMYHSETTRFEELTMSQLGKFTYPKVFEQKTATHVVTAVLYGAQAFMVFDWKLSEDEDKQEIEGKLKVMVENIPKVSIKGDGSVNITDSEKNMAEKITCTFYGDVLLKQNPTTYLDALNLYKQLPSLLNNTQSQVPIKVWLHPLHQLDNRAAQMKREISTSLICKIEGITEVLGEAERTCNDLLQRSLVKYFSDIKERLHLFQESLSGYKAMLLDSVRRVLPAVREGNEEDTYLENILKIHNSSPFNAEMLNNWLDDAKAELQILNSNKKELQRIKIVDSINLNMALINPNIDTVVCLVFTSLKYEDSFLSTLKEISKFVKFEMLDKINSFSYVHSSRKWFKDHKVIKQMRENLSKFKSYSEAHKDEKRTQFCISAISNSSTAGSSIYLYENGDLTHTQLQPVPKPSPPIVINVLAQSVFLKMQTYLPNETVQCQYRVEYMKLKPSCEAEEQWLFIHTINEYFTLMELEPGNHYQIRYRIVCKVGVSEPSDTVSTSSFVQPDVVGGTGGDEFSFISSNHNNNIRKITITENSETKMTKIQVLFQDNQMIDVGLGNGQTVKEFQLEIKDKIVAATLWPNRQNTRFGGLEFVVEKMNGKRETLSIKCGELGKPVTVNVKSGICYGVKGRSGDEIDALGFYFI</sequence>
<dbReference type="Pfam" id="PF01419">
    <property type="entry name" value="Jacalin"/>
    <property type="match status" value="1"/>
</dbReference>
<dbReference type="InterPro" id="IPR001229">
    <property type="entry name" value="Jacalin-like_lectin_dom"/>
</dbReference>
<dbReference type="InterPro" id="IPR003961">
    <property type="entry name" value="FN3_dom"/>
</dbReference>
<feature type="domain" description="Jacalin-type lectin" evidence="3">
    <location>
        <begin position="652"/>
        <end position="794"/>
    </location>
</feature>
<keyword evidence="1" id="KW-1133">Transmembrane helix</keyword>
<dbReference type="Pfam" id="PF18078">
    <property type="entry name" value="Thioredoxin_11"/>
    <property type="match status" value="1"/>
</dbReference>
<reference evidence="4 5" key="1">
    <citation type="submission" date="2023-09" db="EMBL/GenBank/DDBJ databases">
        <authorList>
            <person name="Wang M."/>
        </authorList>
    </citation>
    <scope>NUCLEOTIDE SEQUENCE [LARGE SCALE GENOMIC DNA]</scope>
    <source>
        <strain evidence="4">GT-2023</strain>
        <tissue evidence="4">Liver</tissue>
    </source>
</reference>
<evidence type="ECO:0000313" key="5">
    <source>
        <dbReference type="Proteomes" id="UP001558613"/>
    </source>
</evidence>
<organism evidence="4 5">
    <name type="scientific">Cirrhinus molitorella</name>
    <name type="common">mud carp</name>
    <dbReference type="NCBI Taxonomy" id="172907"/>
    <lineage>
        <taxon>Eukaryota</taxon>
        <taxon>Metazoa</taxon>
        <taxon>Chordata</taxon>
        <taxon>Craniata</taxon>
        <taxon>Vertebrata</taxon>
        <taxon>Euteleostomi</taxon>
        <taxon>Actinopterygii</taxon>
        <taxon>Neopterygii</taxon>
        <taxon>Teleostei</taxon>
        <taxon>Ostariophysi</taxon>
        <taxon>Cypriniformes</taxon>
        <taxon>Cyprinidae</taxon>
        <taxon>Labeoninae</taxon>
        <taxon>Labeonini</taxon>
        <taxon>Cirrhinus</taxon>
    </lineage>
</organism>
<dbReference type="Gene3D" id="2.100.10.30">
    <property type="entry name" value="Jacalin-like lectin domain"/>
    <property type="match status" value="1"/>
</dbReference>
<dbReference type="PANTHER" id="PTHR31594:SF11">
    <property type="entry name" value="NEOVERRUCOTOXIN SUBUNIT ALPHA-LIKE ISOFORM X1-RELATED"/>
    <property type="match status" value="1"/>
</dbReference>
<feature type="domain" description="Fibronectin type-III" evidence="2">
    <location>
        <begin position="559"/>
        <end position="656"/>
    </location>
</feature>
<gene>
    <name evidence="4" type="ORF">QQF64_036057</name>
</gene>
<comment type="caution">
    <text evidence="4">The sequence shown here is derived from an EMBL/GenBank/DDBJ whole genome shotgun (WGS) entry which is preliminary data.</text>
</comment>
<dbReference type="Proteomes" id="UP001558613">
    <property type="component" value="Unassembled WGS sequence"/>
</dbReference>
<dbReference type="PANTHER" id="PTHR31594">
    <property type="entry name" value="AIG1-TYPE G DOMAIN-CONTAINING PROTEIN"/>
    <property type="match status" value="1"/>
</dbReference>
<protein>
    <submittedName>
        <fullName evidence="4">Uncharacterized protein</fullName>
    </submittedName>
</protein>
<dbReference type="Pfam" id="PF21109">
    <property type="entry name" value="Stonustoxin_helical"/>
    <property type="match status" value="1"/>
</dbReference>
<dbReference type="InterPro" id="IPR052090">
    <property type="entry name" value="Cytolytic_pore-forming_toxin"/>
</dbReference>
<dbReference type="CDD" id="cd00063">
    <property type="entry name" value="FN3"/>
    <property type="match status" value="1"/>
</dbReference>
<dbReference type="InterPro" id="IPR040581">
    <property type="entry name" value="Thioredoxin_11"/>
</dbReference>
<dbReference type="Pfam" id="PF24674">
    <property type="entry name" value="MACPF_SNTX"/>
    <property type="match status" value="1"/>
</dbReference>
<keyword evidence="1" id="KW-0472">Membrane</keyword>
<feature type="transmembrane region" description="Helical" evidence="1">
    <location>
        <begin position="12"/>
        <end position="31"/>
    </location>
</feature>
<dbReference type="Gene3D" id="2.60.40.10">
    <property type="entry name" value="Immunoglobulins"/>
    <property type="match status" value="1"/>
</dbReference>
<dbReference type="InterPro" id="IPR048997">
    <property type="entry name" value="Stonustoxin-like_helical"/>
</dbReference>
<dbReference type="SUPFAM" id="SSF51101">
    <property type="entry name" value="Mannose-binding lectins"/>
    <property type="match status" value="1"/>
</dbReference>
<proteinExistence type="predicted"/>
<keyword evidence="1" id="KW-0812">Transmembrane</keyword>
<dbReference type="PROSITE" id="PS50853">
    <property type="entry name" value="FN3"/>
    <property type="match status" value="1"/>
</dbReference>
<dbReference type="PROSITE" id="PS51752">
    <property type="entry name" value="JACALIN_LECTIN"/>
    <property type="match status" value="1"/>
</dbReference>
<keyword evidence="5" id="KW-1185">Reference proteome</keyword>
<dbReference type="InterPro" id="IPR013783">
    <property type="entry name" value="Ig-like_fold"/>
</dbReference>
<dbReference type="EMBL" id="JAYMGO010000004">
    <property type="protein sequence ID" value="KAL1276434.1"/>
    <property type="molecule type" value="Genomic_DNA"/>
</dbReference>
<name>A0ABR3NHI9_9TELE</name>
<dbReference type="InterPro" id="IPR056072">
    <property type="entry name" value="SNTX_MACPF/CDC-like_dom"/>
</dbReference>
<dbReference type="InterPro" id="IPR036116">
    <property type="entry name" value="FN3_sf"/>
</dbReference>
<dbReference type="SUPFAM" id="SSF49265">
    <property type="entry name" value="Fibronectin type III"/>
    <property type="match status" value="1"/>
</dbReference>
<evidence type="ECO:0000259" key="3">
    <source>
        <dbReference type="PROSITE" id="PS51752"/>
    </source>
</evidence>
<dbReference type="InterPro" id="IPR036404">
    <property type="entry name" value="Jacalin-like_lectin_dom_sf"/>
</dbReference>
<evidence type="ECO:0000259" key="2">
    <source>
        <dbReference type="PROSITE" id="PS50853"/>
    </source>
</evidence>
<evidence type="ECO:0000313" key="4">
    <source>
        <dbReference type="EMBL" id="KAL1276434.1"/>
    </source>
</evidence>
<evidence type="ECO:0000256" key="1">
    <source>
        <dbReference type="SAM" id="Phobius"/>
    </source>
</evidence>
<accession>A0ABR3NHI9</accession>